<keyword evidence="2" id="KW-0614">Plasmid</keyword>
<dbReference type="KEGG" id="tsy:THSYN_30645"/>
<organism evidence="2 3">
    <name type="scientific">Candidatus Thiodictyon syntrophicum</name>
    <dbReference type="NCBI Taxonomy" id="1166950"/>
    <lineage>
        <taxon>Bacteria</taxon>
        <taxon>Pseudomonadati</taxon>
        <taxon>Pseudomonadota</taxon>
        <taxon>Gammaproteobacteria</taxon>
        <taxon>Chromatiales</taxon>
        <taxon>Chromatiaceae</taxon>
        <taxon>Thiodictyon</taxon>
    </lineage>
</organism>
<dbReference type="Proteomes" id="UP000232638">
    <property type="component" value="Plasmid pTs417"/>
</dbReference>
<evidence type="ECO:0000313" key="2">
    <source>
        <dbReference type="EMBL" id="AUB85267.1"/>
    </source>
</evidence>
<geneLocation type="plasmid" evidence="3">
    <name>pts417</name>
</geneLocation>
<name>A0A2K8UIA5_9GAMM</name>
<accession>A0A2K8UIA5</accession>
<reference evidence="2 3" key="1">
    <citation type="submission" date="2017-03" db="EMBL/GenBank/DDBJ databases">
        <title>Complete genome sequence of Candidatus 'Thiodictyon syntrophicum' sp. nov. strain Cad16T, a photolithoautotroph purple sulfur bacterium isolated from an alpine meromictic lake.</title>
        <authorList>
            <person name="Luedin S.M."/>
            <person name="Pothier J.F."/>
            <person name="Danza F."/>
            <person name="Storelli N."/>
            <person name="Wittwer M."/>
            <person name="Tonolla M."/>
        </authorList>
    </citation>
    <scope>NUCLEOTIDE SEQUENCE [LARGE SCALE GENOMIC DNA]</scope>
    <source>
        <strain evidence="2 3">Cad16T</strain>
        <plasmid evidence="3">Plasmid pts417</plasmid>
    </source>
</reference>
<dbReference type="EMBL" id="CP020371">
    <property type="protein sequence ID" value="AUB85267.1"/>
    <property type="molecule type" value="Genomic_DNA"/>
</dbReference>
<protein>
    <recommendedName>
        <fullName evidence="1">Putative zinc-finger domain-containing protein</fullName>
    </recommendedName>
</protein>
<gene>
    <name evidence="2" type="ORF">THSYN_30645</name>
</gene>
<feature type="domain" description="Putative zinc-finger" evidence="1">
    <location>
        <begin position="6"/>
        <end position="40"/>
    </location>
</feature>
<proteinExistence type="predicted"/>
<dbReference type="Pfam" id="PF13490">
    <property type="entry name" value="zf-HC2"/>
    <property type="match status" value="1"/>
</dbReference>
<dbReference type="InterPro" id="IPR027383">
    <property type="entry name" value="Znf_put"/>
</dbReference>
<evidence type="ECO:0000313" key="3">
    <source>
        <dbReference type="Proteomes" id="UP000232638"/>
    </source>
</evidence>
<evidence type="ECO:0000259" key="1">
    <source>
        <dbReference type="Pfam" id="PF13490"/>
    </source>
</evidence>
<keyword evidence="3" id="KW-1185">Reference proteome</keyword>
<sequence>MSMMNCRQATRLMSEELDRRLTWRERLAVRLHTLMCGGCHQYREQMAFLRKALRSRSGGD</sequence>
<dbReference type="OrthoDB" id="8374021at2"/>
<dbReference type="AlphaFoldDB" id="A0A2K8UIA5"/>